<dbReference type="AlphaFoldDB" id="A0A2T3J4X4"/>
<dbReference type="EMBL" id="PYMH01000001">
    <property type="protein sequence ID" value="PSU36336.1"/>
    <property type="molecule type" value="Genomic_DNA"/>
</dbReference>
<keyword evidence="1" id="KW-0808">Transferase</keyword>
<keyword evidence="2" id="KW-1185">Reference proteome</keyword>
<dbReference type="GO" id="GO:0032259">
    <property type="term" value="P:methylation"/>
    <property type="evidence" value="ECO:0007669"/>
    <property type="project" value="UniProtKB-KW"/>
</dbReference>
<dbReference type="PIRSF" id="PIRSF028234">
    <property type="entry name" value="UCP028234"/>
    <property type="match status" value="1"/>
</dbReference>
<dbReference type="PANTHER" id="PTHR38451">
    <property type="entry name" value="TRNA (ADENINE(22)-N(1))-METHYLTRANSFERASE"/>
    <property type="match status" value="1"/>
</dbReference>
<organism evidence="1 2">
    <name type="scientific">Photobacterium lutimaris</name>
    <dbReference type="NCBI Taxonomy" id="388278"/>
    <lineage>
        <taxon>Bacteria</taxon>
        <taxon>Pseudomonadati</taxon>
        <taxon>Pseudomonadota</taxon>
        <taxon>Gammaproteobacteria</taxon>
        <taxon>Vibrionales</taxon>
        <taxon>Vibrionaceae</taxon>
        <taxon>Photobacterium</taxon>
    </lineage>
</organism>
<dbReference type="GO" id="GO:0008168">
    <property type="term" value="F:methyltransferase activity"/>
    <property type="evidence" value="ECO:0007669"/>
    <property type="project" value="UniProtKB-KW"/>
</dbReference>
<dbReference type="OrthoDB" id="6862131at2"/>
<name>A0A2T3J4X4_9GAMM</name>
<dbReference type="FunFam" id="3.40.50.150:FF:000442">
    <property type="entry name" value="tRNA (Adenine22-N1)-methyltransferase TrmK"/>
    <property type="match status" value="1"/>
</dbReference>
<accession>A0A2T3J4X4</accession>
<dbReference type="SUPFAM" id="SSF53335">
    <property type="entry name" value="S-adenosyl-L-methionine-dependent methyltransferases"/>
    <property type="match status" value="1"/>
</dbReference>
<dbReference type="PANTHER" id="PTHR38451:SF1">
    <property type="entry name" value="TRNA (ADENINE(22)-N(1))-METHYLTRANSFERASE"/>
    <property type="match status" value="1"/>
</dbReference>
<dbReference type="RefSeq" id="WP_107347690.1">
    <property type="nucleotide sequence ID" value="NZ_PYMH01000001.1"/>
</dbReference>
<keyword evidence="1" id="KW-0489">Methyltransferase</keyword>
<comment type="caution">
    <text evidence="1">The sequence shown here is derived from an EMBL/GenBank/DDBJ whole genome shotgun (WGS) entry which is preliminary data.</text>
</comment>
<evidence type="ECO:0000313" key="1">
    <source>
        <dbReference type="EMBL" id="PSU36336.1"/>
    </source>
</evidence>
<evidence type="ECO:0000313" key="2">
    <source>
        <dbReference type="Proteomes" id="UP000241222"/>
    </source>
</evidence>
<gene>
    <name evidence="1" type="ORF">C9I99_04905</name>
</gene>
<dbReference type="Proteomes" id="UP000241222">
    <property type="component" value="Unassembled WGS sequence"/>
</dbReference>
<sequence>MKLSKRLKKIEQMVTPNYTHVWDCCCDHGFIGAALLSRQAAENIHFADIVPDLMAALEKKLQRFYPGAAWEVHCQDVAKLPLYQYDGKHLVIIAGVGGDLMSELVAAIHQNHQDGNIDFLLCPVNHQFTLRKTLIEQDFGLKHEVLIEDNRRFYEIMLVSSTRRDNEQVSAVGSKIWQYDSTEQADIATKYKDKTLSHYRRIQQGNTADNNIQAIIDDYCAVTI</sequence>
<dbReference type="CDD" id="cd02440">
    <property type="entry name" value="AdoMet_MTases"/>
    <property type="match status" value="1"/>
</dbReference>
<protein>
    <submittedName>
        <fullName evidence="1">SAM-dependent methyltransferase</fullName>
    </submittedName>
</protein>
<dbReference type="Gene3D" id="3.40.50.150">
    <property type="entry name" value="Vaccinia Virus protein VP39"/>
    <property type="match status" value="1"/>
</dbReference>
<proteinExistence type="predicted"/>
<dbReference type="InterPro" id="IPR029063">
    <property type="entry name" value="SAM-dependent_MTases_sf"/>
</dbReference>
<dbReference type="Pfam" id="PF12847">
    <property type="entry name" value="Methyltransf_18"/>
    <property type="match status" value="1"/>
</dbReference>
<dbReference type="InterPro" id="IPR016876">
    <property type="entry name" value="UCP028234"/>
</dbReference>
<reference evidence="1 2" key="1">
    <citation type="submission" date="2018-03" db="EMBL/GenBank/DDBJ databases">
        <title>Whole genome sequencing of Histamine producing bacteria.</title>
        <authorList>
            <person name="Butler K."/>
        </authorList>
    </citation>
    <scope>NUCLEOTIDE SEQUENCE [LARGE SCALE GENOMIC DNA]</scope>
    <source>
        <strain evidence="1 2">JCM 13586</strain>
    </source>
</reference>